<name>A0A1R2AX52_9CILI</name>
<dbReference type="CDD" id="cd01805">
    <property type="entry name" value="Ubl_Rad23"/>
    <property type="match status" value="1"/>
</dbReference>
<dbReference type="GO" id="GO:0070628">
    <property type="term" value="F:proteasome binding"/>
    <property type="evidence" value="ECO:0007669"/>
    <property type="project" value="TreeGrafter"/>
</dbReference>
<dbReference type="GO" id="GO:0003684">
    <property type="term" value="F:damaged DNA binding"/>
    <property type="evidence" value="ECO:0007669"/>
    <property type="project" value="UniProtKB-UniRule"/>
</dbReference>
<dbReference type="GO" id="GO:0005829">
    <property type="term" value="C:cytosol"/>
    <property type="evidence" value="ECO:0007669"/>
    <property type="project" value="TreeGrafter"/>
</dbReference>
<dbReference type="GO" id="GO:0006289">
    <property type="term" value="P:nucleotide-excision repair"/>
    <property type="evidence" value="ECO:0007669"/>
    <property type="project" value="UniProtKB-UniRule"/>
</dbReference>
<dbReference type="InterPro" id="IPR036353">
    <property type="entry name" value="XPC-bd_sf"/>
</dbReference>
<dbReference type="InterPro" id="IPR004806">
    <property type="entry name" value="Rad23"/>
</dbReference>
<feature type="compositionally biased region" description="Acidic residues" evidence="2">
    <location>
        <begin position="121"/>
        <end position="135"/>
    </location>
</feature>
<dbReference type="PROSITE" id="PS50053">
    <property type="entry name" value="UBIQUITIN_2"/>
    <property type="match status" value="1"/>
</dbReference>
<dbReference type="GO" id="GO:0043130">
    <property type="term" value="F:ubiquitin binding"/>
    <property type="evidence" value="ECO:0007669"/>
    <property type="project" value="UniProtKB-UniRule"/>
</dbReference>
<dbReference type="Pfam" id="PF00627">
    <property type="entry name" value="UBA"/>
    <property type="match status" value="1"/>
</dbReference>
<gene>
    <name evidence="5" type="ORF">SteCoe_33259</name>
</gene>
<dbReference type="OrthoDB" id="311266at2759"/>
<dbReference type="GO" id="GO:0005654">
    <property type="term" value="C:nucleoplasm"/>
    <property type="evidence" value="ECO:0007669"/>
    <property type="project" value="TreeGrafter"/>
</dbReference>
<keyword evidence="1" id="KW-0227">DNA damage</keyword>
<dbReference type="Gene3D" id="3.10.20.90">
    <property type="entry name" value="Phosphatidylinositol 3-kinase Catalytic Subunit, Chain A, domain 1"/>
    <property type="match status" value="1"/>
</dbReference>
<dbReference type="SUPFAM" id="SSF101238">
    <property type="entry name" value="XPC-binding domain"/>
    <property type="match status" value="1"/>
</dbReference>
<feature type="domain" description="UBA" evidence="3">
    <location>
        <begin position="78"/>
        <end position="118"/>
    </location>
</feature>
<organism evidence="5 6">
    <name type="scientific">Stentor coeruleus</name>
    <dbReference type="NCBI Taxonomy" id="5963"/>
    <lineage>
        <taxon>Eukaryota</taxon>
        <taxon>Sar</taxon>
        <taxon>Alveolata</taxon>
        <taxon>Ciliophora</taxon>
        <taxon>Postciliodesmatophora</taxon>
        <taxon>Heterotrichea</taxon>
        <taxon>Heterotrichida</taxon>
        <taxon>Stentoridae</taxon>
        <taxon>Stentor</taxon>
    </lineage>
</organism>
<dbReference type="EMBL" id="MPUH01001239">
    <property type="protein sequence ID" value="OMJ69109.1"/>
    <property type="molecule type" value="Genomic_DNA"/>
</dbReference>
<evidence type="ECO:0000256" key="2">
    <source>
        <dbReference type="SAM" id="MobiDB-lite"/>
    </source>
</evidence>
<dbReference type="PANTHER" id="PTHR10621">
    <property type="entry name" value="UV EXCISION REPAIR PROTEIN RAD23"/>
    <property type="match status" value="1"/>
</dbReference>
<feature type="domain" description="Ubiquitin-like" evidence="4">
    <location>
        <begin position="1"/>
        <end position="76"/>
    </location>
</feature>
<evidence type="ECO:0000256" key="1">
    <source>
        <dbReference type="RuleBase" id="RU367049"/>
    </source>
</evidence>
<comment type="subcellular location">
    <subcellularLocation>
        <location evidence="1">Nucleus</location>
    </subcellularLocation>
    <subcellularLocation>
        <location evidence="1">Cytoplasm</location>
    </subcellularLocation>
</comment>
<dbReference type="Gene3D" id="1.10.8.10">
    <property type="entry name" value="DNA helicase RuvA subunit, C-terminal domain"/>
    <property type="match status" value="1"/>
</dbReference>
<dbReference type="InterPro" id="IPR015940">
    <property type="entry name" value="UBA"/>
</dbReference>
<proteinExistence type="inferred from homology"/>
<dbReference type="PANTHER" id="PTHR10621:SF0">
    <property type="entry name" value="UV EXCISION REPAIR PROTEIN RAD23"/>
    <property type="match status" value="1"/>
</dbReference>
<feature type="domain" description="UBA" evidence="3">
    <location>
        <begin position="211"/>
        <end position="251"/>
    </location>
</feature>
<dbReference type="InterPro" id="IPR029071">
    <property type="entry name" value="Ubiquitin-like_domsf"/>
</dbReference>
<feature type="region of interest" description="Disordered" evidence="2">
    <location>
        <begin position="118"/>
        <end position="137"/>
    </location>
</feature>
<dbReference type="AlphaFoldDB" id="A0A1R2AX52"/>
<keyword evidence="1" id="KW-0539">Nucleus</keyword>
<dbReference type="SMART" id="SM00165">
    <property type="entry name" value="UBA"/>
    <property type="match status" value="2"/>
</dbReference>
<protein>
    <recommendedName>
        <fullName evidence="1">UV excision repair protein RAD23</fullName>
    </recommendedName>
</protein>
<keyword evidence="6" id="KW-1185">Reference proteome</keyword>
<dbReference type="Pfam" id="PF00240">
    <property type="entry name" value="ubiquitin"/>
    <property type="match status" value="1"/>
</dbReference>
<comment type="function">
    <text evidence="1">Multiubiquitin chain receptor involved in modulation of proteasomal degradation. Involved in nucleotide excision repair.</text>
</comment>
<evidence type="ECO:0000313" key="6">
    <source>
        <dbReference type="Proteomes" id="UP000187209"/>
    </source>
</evidence>
<keyword evidence="1" id="KW-0234">DNA repair</keyword>
<dbReference type="PROSITE" id="PS50030">
    <property type="entry name" value="UBA"/>
    <property type="match status" value="2"/>
</dbReference>
<dbReference type="SMART" id="SM00213">
    <property type="entry name" value="UBQ"/>
    <property type="match status" value="1"/>
</dbReference>
<dbReference type="FunFam" id="1.10.8.10:FF:000002">
    <property type="entry name" value="UV excision repair protein RAD23 homolog"/>
    <property type="match status" value="1"/>
</dbReference>
<dbReference type="Proteomes" id="UP000187209">
    <property type="component" value="Unassembled WGS sequence"/>
</dbReference>
<evidence type="ECO:0000259" key="4">
    <source>
        <dbReference type="PROSITE" id="PS50053"/>
    </source>
</evidence>
<comment type="caution">
    <text evidence="5">The sequence shown here is derived from an EMBL/GenBank/DDBJ whole genome shotgun (WGS) entry which is preliminary data.</text>
</comment>
<accession>A0A1R2AX52</accession>
<dbReference type="InterPro" id="IPR015360">
    <property type="entry name" value="XPC-bd"/>
</dbReference>
<dbReference type="SUPFAM" id="SSF54236">
    <property type="entry name" value="Ubiquitin-like"/>
    <property type="match status" value="1"/>
</dbReference>
<dbReference type="CDD" id="cd14270">
    <property type="entry name" value="UBA"/>
    <property type="match status" value="1"/>
</dbReference>
<sequence length="257" mass="29488">MQLIIKGLKGEQESIEVPEEASILDVKAIIMSQLGHNVTCQKLLYKGKILEDNKFLTEYGIQHGNTIVIMVTKTQEPSLYEKNLQELMNLGVPKQDAETLLKMTENDLEKAKKIIMQSVQGDDEEDDEEDDEDNENLLAGESGTFGFLLNSEEFLKIRDILRRNPNEFQPMMGQMAVSNPELYELIRNHTEEFLNLVGLRMAPRENIEITQQEEADIRELCQLGFSEEDAIEAYIACDKNKELAASYLFENYQQQFN</sequence>
<comment type="similarity">
    <text evidence="1">Belongs to the RAD23 family.</text>
</comment>
<evidence type="ECO:0000259" key="3">
    <source>
        <dbReference type="PROSITE" id="PS50030"/>
    </source>
</evidence>
<reference evidence="5 6" key="1">
    <citation type="submission" date="2016-11" db="EMBL/GenBank/DDBJ databases">
        <title>The macronuclear genome of Stentor coeruleus: a giant cell with tiny introns.</title>
        <authorList>
            <person name="Slabodnick M."/>
            <person name="Ruby J.G."/>
            <person name="Reiff S.B."/>
            <person name="Swart E.C."/>
            <person name="Gosai S."/>
            <person name="Prabakaran S."/>
            <person name="Witkowska E."/>
            <person name="Larue G.E."/>
            <person name="Fisher S."/>
            <person name="Freeman R.M."/>
            <person name="Gunawardena J."/>
            <person name="Chu W."/>
            <person name="Stover N.A."/>
            <person name="Gregory B.D."/>
            <person name="Nowacki M."/>
            <person name="Derisi J."/>
            <person name="Roy S.W."/>
            <person name="Marshall W.F."/>
            <person name="Sood P."/>
        </authorList>
    </citation>
    <scope>NUCLEOTIDE SEQUENCE [LARGE SCALE GENOMIC DNA]</scope>
    <source>
        <strain evidence="5">WM001</strain>
    </source>
</reference>
<keyword evidence="1" id="KW-0963">Cytoplasm</keyword>
<dbReference type="PRINTS" id="PR01839">
    <property type="entry name" value="RAD23PROTEIN"/>
</dbReference>
<dbReference type="CDD" id="cd14281">
    <property type="entry name" value="UBA2_Rad23_like"/>
    <property type="match status" value="1"/>
</dbReference>
<dbReference type="GO" id="GO:0031593">
    <property type="term" value="F:polyubiquitin modification-dependent protein binding"/>
    <property type="evidence" value="ECO:0007669"/>
    <property type="project" value="UniProtKB-UniRule"/>
</dbReference>
<evidence type="ECO:0000313" key="5">
    <source>
        <dbReference type="EMBL" id="OMJ69109.1"/>
    </source>
</evidence>
<dbReference type="SUPFAM" id="SSF46934">
    <property type="entry name" value="UBA-like"/>
    <property type="match status" value="2"/>
</dbReference>
<dbReference type="InterPro" id="IPR000626">
    <property type="entry name" value="Ubiquitin-like_dom"/>
</dbReference>
<dbReference type="Pfam" id="PF09280">
    <property type="entry name" value="XPC-binding"/>
    <property type="match status" value="1"/>
</dbReference>
<dbReference type="GO" id="GO:0043161">
    <property type="term" value="P:proteasome-mediated ubiquitin-dependent protein catabolic process"/>
    <property type="evidence" value="ECO:0007669"/>
    <property type="project" value="UniProtKB-UniRule"/>
</dbReference>
<dbReference type="Gene3D" id="1.10.10.540">
    <property type="entry name" value="XPC-binding domain"/>
    <property type="match status" value="1"/>
</dbReference>
<dbReference type="InterPro" id="IPR009060">
    <property type="entry name" value="UBA-like_sf"/>
</dbReference>